<dbReference type="Proteomes" id="UP001153461">
    <property type="component" value="Unassembled WGS sequence"/>
</dbReference>
<organism evidence="2 3">
    <name type="scientific">Penicillium nalgiovense</name>
    <dbReference type="NCBI Taxonomy" id="60175"/>
    <lineage>
        <taxon>Eukaryota</taxon>
        <taxon>Fungi</taxon>
        <taxon>Dikarya</taxon>
        <taxon>Ascomycota</taxon>
        <taxon>Pezizomycotina</taxon>
        <taxon>Eurotiomycetes</taxon>
        <taxon>Eurotiomycetidae</taxon>
        <taxon>Eurotiales</taxon>
        <taxon>Aspergillaceae</taxon>
        <taxon>Penicillium</taxon>
    </lineage>
</organism>
<comment type="caution">
    <text evidence="2">The sequence shown here is derived from an EMBL/GenBank/DDBJ whole genome shotgun (WGS) entry which is preliminary data.</text>
</comment>
<evidence type="ECO:0000313" key="3">
    <source>
        <dbReference type="Proteomes" id="UP001153461"/>
    </source>
</evidence>
<accession>A0A9W4MNT3</accession>
<name>A0A9W4MNT3_PENNA</name>
<keyword evidence="1" id="KW-0732">Signal</keyword>
<dbReference type="EMBL" id="CAJVNV010000033">
    <property type="protein sequence ID" value="CAG7976098.1"/>
    <property type="molecule type" value="Genomic_DNA"/>
</dbReference>
<gene>
    <name evidence="2" type="ORF">PNAL_LOCUS1181</name>
</gene>
<feature type="signal peptide" evidence="1">
    <location>
        <begin position="1"/>
        <end position="23"/>
    </location>
</feature>
<protein>
    <submittedName>
        <fullName evidence="2">Uncharacterized protein</fullName>
    </submittedName>
</protein>
<feature type="chain" id="PRO_5040999471" evidence="1">
    <location>
        <begin position="24"/>
        <end position="200"/>
    </location>
</feature>
<proteinExistence type="predicted"/>
<dbReference type="OrthoDB" id="417450at2759"/>
<reference evidence="2" key="1">
    <citation type="submission" date="2021-07" db="EMBL/GenBank/DDBJ databases">
        <authorList>
            <person name="Branca A.L. A."/>
        </authorList>
    </citation>
    <scope>NUCLEOTIDE SEQUENCE</scope>
</reference>
<dbReference type="AlphaFoldDB" id="A0A9W4MNT3"/>
<evidence type="ECO:0000256" key="1">
    <source>
        <dbReference type="SAM" id="SignalP"/>
    </source>
</evidence>
<sequence>MPATSSLRLICLLRFESSPVLLAEYLCHVRRQEPEWIPDGSKTWEFADTLEEMHDWILQPFLPIFQELGSLDPNRKYCLFAEELHYTVQVVGNKVVPVYRSNTKHMKHHVIGARLPSSVDYSMFPIYHPRVVHVPISADSAALPGVPRKVFIHGQPQPSFVKIVYGGDARITSREIVTYSKIHMTKFDSPILTSQLEGLV</sequence>
<evidence type="ECO:0000313" key="2">
    <source>
        <dbReference type="EMBL" id="CAG7976098.1"/>
    </source>
</evidence>